<comment type="caution">
    <text evidence="2">The sequence shown here is derived from an EMBL/GenBank/DDBJ whole genome shotgun (WGS) entry which is preliminary data.</text>
</comment>
<dbReference type="RefSeq" id="WP_022635980.1">
    <property type="nucleotide sequence ID" value="NZ_ASJR01000003.1"/>
</dbReference>
<dbReference type="Proteomes" id="UP000017148">
    <property type="component" value="Unassembled WGS sequence"/>
</dbReference>
<evidence type="ECO:0008006" key="4">
    <source>
        <dbReference type="Google" id="ProtNLM"/>
    </source>
</evidence>
<keyword evidence="3" id="KW-1185">Reference proteome</keyword>
<reference evidence="2 3" key="1">
    <citation type="journal article" date="2013" name="Environ. Microbiol.">
        <title>Genome analysis of Chitinivibrio alkaliphilus gen. nov., sp. nov., a novel extremely haloalkaliphilic anaerobic chitinolytic bacterium from the candidate phylum Termite Group 3.</title>
        <authorList>
            <person name="Sorokin D.Y."/>
            <person name="Gumerov V.M."/>
            <person name="Rakitin A.L."/>
            <person name="Beletsky A.V."/>
            <person name="Damste J.S."/>
            <person name="Muyzer G."/>
            <person name="Mardanov A.V."/>
            <person name="Ravin N.V."/>
        </authorList>
    </citation>
    <scope>NUCLEOTIDE SEQUENCE [LARGE SCALE GENOMIC DNA]</scope>
    <source>
        <strain evidence="2 3">ACht1</strain>
    </source>
</reference>
<proteinExistence type="predicted"/>
<name>U7DAA0_9BACT</name>
<dbReference type="eggNOG" id="COG5316">
    <property type="taxonomic scope" value="Bacteria"/>
</dbReference>
<organism evidence="2 3">
    <name type="scientific">Chitinivibrio alkaliphilus ACht1</name>
    <dbReference type="NCBI Taxonomy" id="1313304"/>
    <lineage>
        <taxon>Bacteria</taxon>
        <taxon>Pseudomonadati</taxon>
        <taxon>Fibrobacterota</taxon>
        <taxon>Chitinivibrionia</taxon>
        <taxon>Chitinivibrionales</taxon>
        <taxon>Chitinivibrionaceae</taxon>
        <taxon>Chitinivibrio</taxon>
    </lineage>
</organism>
<dbReference type="OrthoDB" id="9783078at2"/>
<dbReference type="STRING" id="1313304.CALK_0441"/>
<gene>
    <name evidence="2" type="ORF">CALK_0441</name>
</gene>
<dbReference type="EMBL" id="ASJR01000003">
    <property type="protein sequence ID" value="ERP38952.1"/>
    <property type="molecule type" value="Genomic_DNA"/>
</dbReference>
<dbReference type="AlphaFoldDB" id="U7DAA0"/>
<protein>
    <recommendedName>
        <fullName evidence="4">DUF4139 domain-containing protein</fullName>
    </recommendedName>
</protein>
<sequence>MKPYIFIYAMTAFLYGAETISTVEDRQCSHVAIYNSDRGMIYERRHVQLSPGNTRIRYEDVATQIIPQTVSVHSDPVITVREQNYDVANIRRQRLLSHYVGKDVSLRLEDGTEKTATLLSADGDPIFKIDEEVHIGHPGTVLLPQLPPHFSAVPKLTWDVETRQEGQHALDVRYLTRGMSWTADYVLTIAPDETTAHLTGWATVQNNSGISFDTTKISLIAGDVHTVQDHSSRHRGAPMGAQASPPSGDREMSRESLGDMHRYTLPFPTTLRNDQQKQLRLIHVDSLPVTQSYQITAPQFYTARNTHINDLPVKNILRFTTKEEHRIKEPLPGGTLRIYKEMESGLSIFSGENRLPHTPKNHEVSLRTGTAFDVTAQFRQTEYERVSNRRAESTYELLLRNEKDSPVSVDIIVPLSGEWTLFDAPDYTRLSAHRVKFTLSVQPSEEKTLTYGVRERVR</sequence>
<evidence type="ECO:0000256" key="1">
    <source>
        <dbReference type="SAM" id="MobiDB-lite"/>
    </source>
</evidence>
<dbReference type="PANTHER" id="PTHR38075">
    <property type="entry name" value="DUF4139 DOMAIN-CONTAINING PROTEIN"/>
    <property type="match status" value="1"/>
</dbReference>
<evidence type="ECO:0000313" key="2">
    <source>
        <dbReference type="EMBL" id="ERP38952.1"/>
    </source>
</evidence>
<accession>U7DAA0</accession>
<feature type="region of interest" description="Disordered" evidence="1">
    <location>
        <begin position="228"/>
        <end position="254"/>
    </location>
</feature>
<evidence type="ECO:0000313" key="3">
    <source>
        <dbReference type="Proteomes" id="UP000017148"/>
    </source>
</evidence>
<dbReference type="PANTHER" id="PTHR38075:SF1">
    <property type="entry name" value="DUF4139 DOMAIN-CONTAINING PROTEIN"/>
    <property type="match status" value="1"/>
</dbReference>